<dbReference type="RefSeq" id="WP_123176852.1">
    <property type="nucleotide sequence ID" value="NZ_QWDD01000001.1"/>
</dbReference>
<gene>
    <name evidence="1" type="ORF">D1O30_16515</name>
</gene>
<dbReference type="InterPro" id="IPR011067">
    <property type="entry name" value="Plasmid_toxin/cell-grow_inhib"/>
</dbReference>
<dbReference type="GO" id="GO:0006402">
    <property type="term" value="P:mRNA catabolic process"/>
    <property type="evidence" value="ECO:0007669"/>
    <property type="project" value="TreeGrafter"/>
</dbReference>
<dbReference type="GO" id="GO:0016075">
    <property type="term" value="P:rRNA catabolic process"/>
    <property type="evidence" value="ECO:0007669"/>
    <property type="project" value="TreeGrafter"/>
</dbReference>
<dbReference type="GO" id="GO:0003677">
    <property type="term" value="F:DNA binding"/>
    <property type="evidence" value="ECO:0007669"/>
    <property type="project" value="InterPro"/>
</dbReference>
<reference evidence="1 2" key="1">
    <citation type="submission" date="2018-08" db="EMBL/GenBank/DDBJ databases">
        <title>Genome sequence of Methylocystis hirsuta CSC1, a methanotroph able to accumulate PHAs.</title>
        <authorList>
            <person name="Bordel S."/>
            <person name="Rodriguez E."/>
            <person name="Gancedo J."/>
            <person name="Munoz R."/>
        </authorList>
    </citation>
    <scope>NUCLEOTIDE SEQUENCE [LARGE SCALE GENOMIC DNA]</scope>
    <source>
        <strain evidence="1 2">CSC1</strain>
    </source>
</reference>
<dbReference type="Gene3D" id="2.30.30.110">
    <property type="match status" value="1"/>
</dbReference>
<proteinExistence type="predicted"/>
<dbReference type="Proteomes" id="UP000268623">
    <property type="component" value="Unassembled WGS sequence"/>
</dbReference>
<dbReference type="OrthoDB" id="3196747at2"/>
<name>A0A3M9XV62_9HYPH</name>
<evidence type="ECO:0000313" key="1">
    <source>
        <dbReference type="EMBL" id="RNJ50948.1"/>
    </source>
</evidence>
<protein>
    <submittedName>
        <fullName evidence="1">Type II toxin-antitoxin system PemK/MazF family toxin</fullName>
    </submittedName>
</protein>
<dbReference type="Pfam" id="PF02452">
    <property type="entry name" value="PemK_toxin"/>
    <property type="match status" value="1"/>
</dbReference>
<sequence length="119" mass="13074">MRRGEIWTVSGGKDYAGKPRPVVILQDDSFDATNSVTVCAFTTDPTEAPLFRFAIEPNERNGLRAPCRLMVDKITTVPKAKAGVKIGRLDDEDILRLNRAVVVFLGLAASSKAERRASR</sequence>
<dbReference type="SUPFAM" id="SSF50118">
    <property type="entry name" value="Cell growth inhibitor/plasmid maintenance toxic component"/>
    <property type="match status" value="1"/>
</dbReference>
<evidence type="ECO:0000313" key="2">
    <source>
        <dbReference type="Proteomes" id="UP000268623"/>
    </source>
</evidence>
<keyword evidence="2" id="KW-1185">Reference proteome</keyword>
<dbReference type="PANTHER" id="PTHR33988">
    <property type="entry name" value="ENDORIBONUCLEASE MAZF-RELATED"/>
    <property type="match status" value="1"/>
</dbReference>
<organism evidence="1 2">
    <name type="scientific">Methylocystis hirsuta</name>
    <dbReference type="NCBI Taxonomy" id="369798"/>
    <lineage>
        <taxon>Bacteria</taxon>
        <taxon>Pseudomonadati</taxon>
        <taxon>Pseudomonadota</taxon>
        <taxon>Alphaproteobacteria</taxon>
        <taxon>Hyphomicrobiales</taxon>
        <taxon>Methylocystaceae</taxon>
        <taxon>Methylocystis</taxon>
    </lineage>
</organism>
<comment type="caution">
    <text evidence="1">The sequence shown here is derived from an EMBL/GenBank/DDBJ whole genome shotgun (WGS) entry which is preliminary data.</text>
</comment>
<dbReference type="GO" id="GO:0004521">
    <property type="term" value="F:RNA endonuclease activity"/>
    <property type="evidence" value="ECO:0007669"/>
    <property type="project" value="TreeGrafter"/>
</dbReference>
<dbReference type="AlphaFoldDB" id="A0A3M9XV62"/>
<dbReference type="InterPro" id="IPR003477">
    <property type="entry name" value="PemK-like"/>
</dbReference>
<accession>A0A3M9XV62</accession>
<dbReference type="EMBL" id="QWDD01000001">
    <property type="protein sequence ID" value="RNJ50948.1"/>
    <property type="molecule type" value="Genomic_DNA"/>
</dbReference>
<dbReference type="PANTHER" id="PTHR33988:SF2">
    <property type="entry name" value="ENDORIBONUCLEASE MAZF"/>
    <property type="match status" value="1"/>
</dbReference>